<name>A0A0C2GWF1_9BILA</name>
<keyword evidence="2" id="KW-1185">Reference proteome</keyword>
<dbReference type="AlphaFoldDB" id="A0A0C2GWF1"/>
<dbReference type="Proteomes" id="UP000054047">
    <property type="component" value="Unassembled WGS sequence"/>
</dbReference>
<evidence type="ECO:0000313" key="2">
    <source>
        <dbReference type="Proteomes" id="UP000054047"/>
    </source>
</evidence>
<evidence type="ECO:0000313" key="1">
    <source>
        <dbReference type="EMBL" id="KIH63359.1"/>
    </source>
</evidence>
<gene>
    <name evidence="1" type="ORF">ANCDUO_06338</name>
</gene>
<dbReference type="EMBL" id="KN728718">
    <property type="protein sequence ID" value="KIH63359.1"/>
    <property type="molecule type" value="Genomic_DNA"/>
</dbReference>
<proteinExistence type="predicted"/>
<accession>A0A0C2GWF1</accession>
<organism evidence="1 2">
    <name type="scientific">Ancylostoma duodenale</name>
    <dbReference type="NCBI Taxonomy" id="51022"/>
    <lineage>
        <taxon>Eukaryota</taxon>
        <taxon>Metazoa</taxon>
        <taxon>Ecdysozoa</taxon>
        <taxon>Nematoda</taxon>
        <taxon>Chromadorea</taxon>
        <taxon>Rhabditida</taxon>
        <taxon>Rhabditina</taxon>
        <taxon>Rhabditomorpha</taxon>
        <taxon>Strongyloidea</taxon>
        <taxon>Ancylostomatidae</taxon>
        <taxon>Ancylostomatinae</taxon>
        <taxon>Ancylostoma</taxon>
    </lineage>
</organism>
<sequence length="122" mass="14295">MLGVARVTHVRAGLRSPTLRQQPKIKDAAFKLSKMRWAGNVMRLNDNRWRRTVSDWTPGNVSCTTGRPPTRWPDLFTKSFKKYALCVPRTDRIHRATLARERDKWKDCGRPLGIPDHRWESR</sequence>
<reference evidence="1 2" key="1">
    <citation type="submission" date="2013-12" db="EMBL/GenBank/DDBJ databases">
        <title>Draft genome of the parsitic nematode Ancylostoma duodenale.</title>
        <authorList>
            <person name="Mitreva M."/>
        </authorList>
    </citation>
    <scope>NUCLEOTIDE SEQUENCE [LARGE SCALE GENOMIC DNA]</scope>
    <source>
        <strain evidence="1 2">Zhejiang</strain>
    </source>
</reference>
<protein>
    <submittedName>
        <fullName evidence="1">Uncharacterized protein</fullName>
    </submittedName>
</protein>